<dbReference type="OrthoDB" id="6107146at2759"/>
<feature type="region of interest" description="Disordered" evidence="1">
    <location>
        <begin position="573"/>
        <end position="611"/>
    </location>
</feature>
<feature type="region of interest" description="Disordered" evidence="1">
    <location>
        <begin position="750"/>
        <end position="790"/>
    </location>
</feature>
<feature type="compositionally biased region" description="Basic and acidic residues" evidence="1">
    <location>
        <begin position="765"/>
        <end position="790"/>
    </location>
</feature>
<protein>
    <submittedName>
        <fullName evidence="2">Uncharacterized protein</fullName>
    </submittedName>
</protein>
<feature type="compositionally biased region" description="Basic and acidic residues" evidence="1">
    <location>
        <begin position="1729"/>
        <end position="1774"/>
    </location>
</feature>
<reference evidence="2" key="1">
    <citation type="submission" date="2018-11" db="EMBL/GenBank/DDBJ databases">
        <authorList>
            <person name="Alioto T."/>
            <person name="Alioto T."/>
        </authorList>
    </citation>
    <scope>NUCLEOTIDE SEQUENCE</scope>
</reference>
<comment type="caution">
    <text evidence="2">The sequence shown here is derived from an EMBL/GenBank/DDBJ whole genome shotgun (WGS) entry which is preliminary data.</text>
</comment>
<feature type="region of interest" description="Disordered" evidence="1">
    <location>
        <begin position="393"/>
        <end position="432"/>
    </location>
</feature>
<sequence length="1981" mass="225167">MYQSKDQRKQEYSKCKRIITNDTKRFNMAGKCENKHSKADVIRTKTDKVTMKRHPECKKSESNRDKTNRDKRDLDKWKLSSKHSRKRSFTIISLADMCTKTILMKACSKPYTEILVNIQIDKTILLKDNYCQDAKTVNVRDSISSIDDYLLNRKTDTNVLCQKTKWTDKSKSSVSDISTPKSLTVDYKRKHLNECEKSTKLDSHSISNDKKSLRDTESFHKKSYKVHNTSGNSNVRSHESNSSCGRTLLKSQKSNSNCGGTLLKSPDSNSNCGRTLLQSQESISNCERILLKSQEVFTESDRNIFAVLGAKALGEVDKLTETTKFKTEPVDTSYDNSTSLIPTCSSSSGNIKSEKWTEKIKVKTESIDNSFGNLNSFTSSSINKSNFEFRVETTQEHRSMGSASPLRQTAEKNENDVTSDYEGSSTGLPSEDEDIKEEALEPMKCSSLQTDIQPEFDEDLPMLISPQRKKMKLEEKTTCAQLKTPKDNSPKDPKTISNNLKITEKKEPDTTRRSDLKDIIRTKECTSLSKKSVHEKHRSDDFKSIKTLSFESSRANLDTNSEKLTQKAYSSEILKHSEKSNPSKSRHISTKNDTKNLSSYQKKVEKNSSNKSNVTLNDIVIKENIKTQNGPFKPDAGVHLEYKHNIKSKEIECKMQAVAVDIFKLANEFQKVKKSYSETTKTEPETIRLDAIVRDECKDKILSNNDVDKAVSIKNKSIISDVQNKMKISTLIDECKRNITTHGNKTNEIARSKSTDKSSTCKNLNKNERKGERKVDDNHRVTNSRDHNRDNRVLNERSRKHDVKYNVRRCDEKYHECRRYDEEKMRRCDGNRRYANRDFLRADDATKLVGRNGSGAFDKDAIYKPYESGTPIRMSTERDEYKILGNEEKQSCQKQNERNENSSALIQMNNTEDINQRESDSIIAICQKSTDESKIWKDSENDLQILEGKSIKTNVSVEENHPSGENVLVLRAPSKDTEETKDPITNSALNENFTSMDVTGNESDLVSTNPTEEEDMLLDMSDEHELTSGRSDTNEFFGEHDTWLSTMSDNSSLQQSNMQQLDTHLNTNSKITLETDNKSTEIVKQNLVTVSTSVQTHEDALSNQIDHKNVSIPYNDTPTTHFSMSTNRSSFDTHNIKESSLENPIKKKTLLPTPTNSEQNNEQLINLRHNVNKLTTSRPTNASSKWEKITPTLSAKEEIQELSPMEEIQDLSPKEEIFVLKSAFISTSVDDAQDVCTVISNEVVSNTESSTAPKHLVKFSDINVVSIATSENPTPGLVDTTTPNNNAQKNIDNILMAKANPVAIKIEDNDARQTDIVVSDKKFQKPVCTTTSNTNVPTKPLDNMTITKDSQKTDYATTTVHNAFEITILDKNNTSTSVCIQKYKKDVITGTRKISATFRDISEKVPVCNKPAVNDALTSDQTSTSHNDAPKRVYTATHDEEVNKNTKLPSLASVDLQTHSSKTTNNDVSQTQCSLNCEKFIPESVCVETSSNKPLSTITGVTLSSISVNDRKNATPTSVESETSTDNMPCSSDIQKQVCITADTLVPSSKTGIVVKQGQSDEEYPANNKKGDNDVVDLLAEHIPKQSPCENKRKIKLLTNTCFLSKKVKIIRSTINRPRIRPKMSPSKRNIVTDASDNISVTIKNEDKEKKDVRQSKTDTEGNNEVKKKDSVVIDLTDEESPKKSNNCKRKIDLEPASESKDNKRGRIEQNNRKIKSKVTIAKQNEIANRTDDTGPKQMRDRKDTDKRRTTENKKKSKYESERNCYKRNDETNRDCNYGTSAKRSSSKEYQRKYESSEYDRNFQRKRKYANEHEVPSHLMMNQQPMNDISYVGLKVEPTTAHARCFNEVVGYAYDFMRGYCDYNEISSQYVTPVRRFRTNLMRQLKATFDRYFYGPNNPYDPIYSLTGPQPRFRNEDIMIRTILHTIKKPHIRRGTDCHSCQFDDVIGYEGYKIPCFWVKVEFREGEFLRALPILDRSYAY</sequence>
<evidence type="ECO:0000256" key="1">
    <source>
        <dbReference type="SAM" id="MobiDB-lite"/>
    </source>
</evidence>
<feature type="compositionally biased region" description="Basic and acidic residues" evidence="1">
    <location>
        <begin position="199"/>
        <end position="220"/>
    </location>
</feature>
<feature type="region of interest" description="Disordered" evidence="1">
    <location>
        <begin position="467"/>
        <end position="517"/>
    </location>
</feature>
<feature type="compositionally biased region" description="Basic and acidic residues" evidence="1">
    <location>
        <begin position="502"/>
        <end position="517"/>
    </location>
</feature>
<feature type="region of interest" description="Disordered" evidence="1">
    <location>
        <begin position="1644"/>
        <end position="1800"/>
    </location>
</feature>
<proteinExistence type="predicted"/>
<dbReference type="Proteomes" id="UP000596742">
    <property type="component" value="Unassembled WGS sequence"/>
</dbReference>
<organism evidence="2 3">
    <name type="scientific">Mytilus galloprovincialis</name>
    <name type="common">Mediterranean mussel</name>
    <dbReference type="NCBI Taxonomy" id="29158"/>
    <lineage>
        <taxon>Eukaryota</taxon>
        <taxon>Metazoa</taxon>
        <taxon>Spiralia</taxon>
        <taxon>Lophotrochozoa</taxon>
        <taxon>Mollusca</taxon>
        <taxon>Bivalvia</taxon>
        <taxon>Autobranchia</taxon>
        <taxon>Pteriomorphia</taxon>
        <taxon>Mytilida</taxon>
        <taxon>Mytiloidea</taxon>
        <taxon>Mytilidae</taxon>
        <taxon>Mytilinae</taxon>
        <taxon>Mytilus</taxon>
    </lineage>
</organism>
<feature type="compositionally biased region" description="Polar residues" evidence="1">
    <location>
        <begin position="226"/>
        <end position="245"/>
    </location>
</feature>
<evidence type="ECO:0000313" key="3">
    <source>
        <dbReference type="Proteomes" id="UP000596742"/>
    </source>
</evidence>
<keyword evidence="3" id="KW-1185">Reference proteome</keyword>
<feature type="compositionally biased region" description="Basic and acidic residues" evidence="1">
    <location>
        <begin position="1644"/>
        <end position="1672"/>
    </location>
</feature>
<feature type="compositionally biased region" description="Basic and acidic residues" evidence="1">
    <location>
        <begin position="484"/>
        <end position="494"/>
    </location>
</feature>
<name>A0A8B6E9N3_MYTGA</name>
<feature type="compositionally biased region" description="Basic and acidic residues" evidence="1">
    <location>
        <begin position="1690"/>
        <end position="1712"/>
    </location>
</feature>
<evidence type="ECO:0000313" key="2">
    <source>
        <dbReference type="EMBL" id="VDI30811.1"/>
    </source>
</evidence>
<feature type="region of interest" description="Disordered" evidence="1">
    <location>
        <begin position="43"/>
        <end position="74"/>
    </location>
</feature>
<feature type="compositionally biased region" description="Basic and acidic residues" evidence="1">
    <location>
        <begin position="1786"/>
        <end position="1800"/>
    </location>
</feature>
<gene>
    <name evidence="2" type="ORF">MGAL_10B069661</name>
</gene>
<feature type="compositionally biased region" description="Polar residues" evidence="1">
    <location>
        <begin position="416"/>
        <end position="428"/>
    </location>
</feature>
<accession>A0A8B6E9N3</accession>
<dbReference type="EMBL" id="UYJE01004724">
    <property type="protein sequence ID" value="VDI30811.1"/>
    <property type="molecule type" value="Genomic_DNA"/>
</dbReference>
<feature type="region of interest" description="Disordered" evidence="1">
    <location>
        <begin position="199"/>
        <end position="245"/>
    </location>
</feature>